<name>T0KRR8_9BACT</name>
<proteinExistence type="predicted"/>
<dbReference type="Gene3D" id="3.30.450.20">
    <property type="entry name" value="PAS domain"/>
    <property type="match status" value="1"/>
</dbReference>
<keyword evidence="3" id="KW-1185">Reference proteome</keyword>
<dbReference type="NCBIfam" id="TIGR00229">
    <property type="entry name" value="sensory_box"/>
    <property type="match status" value="1"/>
</dbReference>
<dbReference type="Pfam" id="PF08447">
    <property type="entry name" value="PAS_3"/>
    <property type="match status" value="1"/>
</dbReference>
<dbReference type="SUPFAM" id="SSF55785">
    <property type="entry name" value="PYP-like sensor domain (PAS domain)"/>
    <property type="match status" value="1"/>
</dbReference>
<organism evidence="2 3">
    <name type="scientific">Sulfurimonas hongkongensis</name>
    <dbReference type="NCBI Taxonomy" id="1172190"/>
    <lineage>
        <taxon>Bacteria</taxon>
        <taxon>Pseudomonadati</taxon>
        <taxon>Campylobacterota</taxon>
        <taxon>Epsilonproteobacteria</taxon>
        <taxon>Campylobacterales</taxon>
        <taxon>Sulfurimonadaceae</taxon>
        <taxon>Sulfurimonas</taxon>
    </lineage>
</organism>
<dbReference type="OrthoDB" id="9765776at2"/>
<protein>
    <recommendedName>
        <fullName evidence="1">PAS fold-3 domain-containing protein</fullName>
    </recommendedName>
</protein>
<evidence type="ECO:0000313" key="3">
    <source>
        <dbReference type="Proteomes" id="UP000015520"/>
    </source>
</evidence>
<evidence type="ECO:0000259" key="1">
    <source>
        <dbReference type="Pfam" id="PF08447"/>
    </source>
</evidence>
<sequence length="135" mass="15886">MNRVVPVDKEYTPEGSVMICEMDLEGIITFANRKFCEVSAYGLNELVEKNHSITRHPDMPEAIFTKMWQALRDSQTWNAIVKNIRKDGHYYWTETEIMPIYDENNRVKGYMSAKRVASRKNIQEAEELYEKMLES</sequence>
<dbReference type="EMBL" id="AUPZ01000007">
    <property type="protein sequence ID" value="EQB39649.1"/>
    <property type="molecule type" value="Genomic_DNA"/>
</dbReference>
<gene>
    <name evidence="2" type="ORF">M947_06550</name>
</gene>
<dbReference type="Proteomes" id="UP000015520">
    <property type="component" value="Unassembled WGS sequence"/>
</dbReference>
<dbReference type="InterPro" id="IPR013655">
    <property type="entry name" value="PAS_fold_3"/>
</dbReference>
<accession>T0KRR8</accession>
<dbReference type="eggNOG" id="COG3829">
    <property type="taxonomic scope" value="Bacteria"/>
</dbReference>
<comment type="caution">
    <text evidence="2">The sequence shown here is derived from an EMBL/GenBank/DDBJ whole genome shotgun (WGS) entry which is preliminary data.</text>
</comment>
<dbReference type="RefSeq" id="WP_021287572.1">
    <property type="nucleotide sequence ID" value="NZ_AUPZ01000007.1"/>
</dbReference>
<evidence type="ECO:0000313" key="2">
    <source>
        <dbReference type="EMBL" id="EQB39649.1"/>
    </source>
</evidence>
<dbReference type="SMART" id="SM00086">
    <property type="entry name" value="PAC"/>
    <property type="match status" value="1"/>
</dbReference>
<reference evidence="2 3" key="1">
    <citation type="submission" date="2013-07" db="EMBL/GenBank/DDBJ databases">
        <title>Sulfurimonas hongkongensis AST-10 Genome Sequencing.</title>
        <authorList>
            <person name="Cai L."/>
            <person name="Zhang T."/>
        </authorList>
    </citation>
    <scope>NUCLEOTIDE SEQUENCE [LARGE SCALE GENOMIC DNA]</scope>
    <source>
        <strain evidence="2 3">AST-10</strain>
    </source>
</reference>
<dbReference type="CDD" id="cd00130">
    <property type="entry name" value="PAS"/>
    <property type="match status" value="1"/>
</dbReference>
<dbReference type="InterPro" id="IPR000014">
    <property type="entry name" value="PAS"/>
</dbReference>
<dbReference type="STRING" id="1172190.M947_06550"/>
<feature type="domain" description="PAS fold-3" evidence="1">
    <location>
        <begin position="29"/>
        <end position="110"/>
    </location>
</feature>
<dbReference type="InterPro" id="IPR035965">
    <property type="entry name" value="PAS-like_dom_sf"/>
</dbReference>
<dbReference type="InterPro" id="IPR001610">
    <property type="entry name" value="PAC"/>
</dbReference>
<dbReference type="PATRIC" id="fig|1172190.3.peg.1269"/>
<dbReference type="AlphaFoldDB" id="T0KRR8"/>